<name>A0A0F9DNX6_9ZZZZ</name>
<feature type="transmembrane region" description="Helical" evidence="1">
    <location>
        <begin position="196"/>
        <end position="215"/>
    </location>
</feature>
<protein>
    <recommendedName>
        <fullName evidence="3">DUF401 family protein</fullName>
    </recommendedName>
</protein>
<accession>A0A0F9DNX6</accession>
<reference evidence="2" key="1">
    <citation type="journal article" date="2015" name="Nature">
        <title>Complex archaea that bridge the gap between prokaryotes and eukaryotes.</title>
        <authorList>
            <person name="Spang A."/>
            <person name="Saw J.H."/>
            <person name="Jorgensen S.L."/>
            <person name="Zaremba-Niedzwiedzka K."/>
            <person name="Martijn J."/>
            <person name="Lind A.E."/>
            <person name="van Eijk R."/>
            <person name="Schleper C."/>
            <person name="Guy L."/>
            <person name="Ettema T.J."/>
        </authorList>
    </citation>
    <scope>NUCLEOTIDE SEQUENCE</scope>
</reference>
<dbReference type="PANTHER" id="PTHR39556">
    <property type="entry name" value="PROTEIN, PUTATIVE-RELATED"/>
    <property type="match status" value="1"/>
</dbReference>
<proteinExistence type="predicted"/>
<evidence type="ECO:0000313" key="2">
    <source>
        <dbReference type="EMBL" id="KKL63478.1"/>
    </source>
</evidence>
<evidence type="ECO:0008006" key="3">
    <source>
        <dbReference type="Google" id="ProtNLM"/>
    </source>
</evidence>
<evidence type="ECO:0000256" key="1">
    <source>
        <dbReference type="SAM" id="Phobius"/>
    </source>
</evidence>
<feature type="transmembrane region" description="Helical" evidence="1">
    <location>
        <begin position="156"/>
        <end position="175"/>
    </location>
</feature>
<feature type="transmembrane region" description="Helical" evidence="1">
    <location>
        <begin position="33"/>
        <end position="59"/>
    </location>
</feature>
<feature type="transmembrane region" description="Helical" evidence="1">
    <location>
        <begin position="366"/>
        <end position="387"/>
    </location>
</feature>
<dbReference type="InterPro" id="IPR007294">
    <property type="entry name" value="DUF401"/>
</dbReference>
<keyword evidence="1" id="KW-0472">Membrane</keyword>
<gene>
    <name evidence="2" type="ORF">LCGC14_2174700</name>
</gene>
<dbReference type="Pfam" id="PF04165">
    <property type="entry name" value="DUF401"/>
    <property type="match status" value="1"/>
</dbReference>
<dbReference type="AlphaFoldDB" id="A0A0F9DNX6"/>
<comment type="caution">
    <text evidence="2">The sequence shown here is derived from an EMBL/GenBank/DDBJ whole genome shotgun (WGS) entry which is preliminary data.</text>
</comment>
<feature type="transmembrane region" description="Helical" evidence="1">
    <location>
        <begin position="329"/>
        <end position="354"/>
    </location>
</feature>
<feature type="transmembrane region" description="Helical" evidence="1">
    <location>
        <begin position="250"/>
        <end position="269"/>
    </location>
</feature>
<keyword evidence="1" id="KW-0812">Transmembrane</keyword>
<organism evidence="2">
    <name type="scientific">marine sediment metagenome</name>
    <dbReference type="NCBI Taxonomy" id="412755"/>
    <lineage>
        <taxon>unclassified sequences</taxon>
        <taxon>metagenomes</taxon>
        <taxon>ecological metagenomes</taxon>
    </lineage>
</organism>
<keyword evidence="1" id="KW-1133">Transmembrane helix</keyword>
<dbReference type="PANTHER" id="PTHR39556:SF1">
    <property type="entry name" value="PROTEIN, PUTATIVE-RELATED"/>
    <property type="match status" value="1"/>
</dbReference>
<sequence>MKGKWNLGIIIFSISVIIGIIFGISPLTLLRNIILAVIDPVTLELFAIIILVIFLSNLLQEKGNLKKIVTSLETFIKNPRLSLIIPPAFIGLLPMPAGALFSAPMVEESTRNLKTSAENKTFLNYWFRHIWEYTWPLYPGLILAAAIINVPIRKIIVTQFPLTLAAIFAGLFFGIRKISFPRNLANKKKPREVLQGLLSFIINVWPILAIIFLVLVFKIELILALLVITVIFLATTRMKGSKIFLGIKKSFSWEMLFLIASVMVFKRILEISPLFSAIPTFFKYLGVSPLLFLFLIPFIIGLLTGLTAAFVGITFPLLLPLIYQSEPNLTYVILAYAGGFAGVLLSPIHLCLIVTTQHFKANFKKIYRILLLPVAFVVLVALVIALMSRLWG</sequence>
<feature type="transmembrane region" description="Helical" evidence="1">
    <location>
        <begin position="7"/>
        <end position="27"/>
    </location>
</feature>
<feature type="transmembrane region" description="Helical" evidence="1">
    <location>
        <begin position="130"/>
        <end position="150"/>
    </location>
</feature>
<feature type="transmembrane region" description="Helical" evidence="1">
    <location>
        <begin position="221"/>
        <end position="238"/>
    </location>
</feature>
<dbReference type="EMBL" id="LAZR01028154">
    <property type="protein sequence ID" value="KKL63478.1"/>
    <property type="molecule type" value="Genomic_DNA"/>
</dbReference>